<dbReference type="Gene3D" id="3.40.50.720">
    <property type="entry name" value="NAD(P)-binding Rossmann-like Domain"/>
    <property type="match status" value="1"/>
</dbReference>
<gene>
    <name evidence="4" type="ORF">BGO89_10790</name>
</gene>
<dbReference type="InterPro" id="IPR013549">
    <property type="entry name" value="DUF1731"/>
</dbReference>
<organism evidence="4 5">
    <name type="scientific">Candidatus Kapaibacterium thiocyanatum</name>
    <dbReference type="NCBI Taxonomy" id="1895771"/>
    <lineage>
        <taxon>Bacteria</taxon>
        <taxon>Pseudomonadati</taxon>
        <taxon>Candidatus Kapaibacteriota</taxon>
        <taxon>Candidatus Kapaibacteriia</taxon>
        <taxon>Candidatus Kapaibacteriales</taxon>
        <taxon>Candidatus Kapaibacteriaceae</taxon>
        <taxon>Candidatus Kapaibacterium</taxon>
    </lineage>
</organism>
<dbReference type="AlphaFoldDB" id="A0A1M3KX89"/>
<dbReference type="PANTHER" id="PTHR11092">
    <property type="entry name" value="SUGAR NUCLEOTIDE EPIMERASE RELATED"/>
    <property type="match status" value="1"/>
</dbReference>
<proteinExistence type="inferred from homology"/>
<name>A0A1M3KX89_9BACT</name>
<dbReference type="InterPro" id="IPR001509">
    <property type="entry name" value="Epimerase_deHydtase"/>
</dbReference>
<feature type="domain" description="DUF1731" evidence="3">
    <location>
        <begin position="243"/>
        <end position="289"/>
    </location>
</feature>
<evidence type="ECO:0000259" key="3">
    <source>
        <dbReference type="Pfam" id="PF08338"/>
    </source>
</evidence>
<dbReference type="InterPro" id="IPR010099">
    <property type="entry name" value="SDR39U1"/>
</dbReference>
<evidence type="ECO:0000313" key="4">
    <source>
        <dbReference type="EMBL" id="OJX56997.1"/>
    </source>
</evidence>
<comment type="caution">
    <text evidence="4">The sequence shown here is derived from an EMBL/GenBank/DDBJ whole genome shotgun (WGS) entry which is preliminary data.</text>
</comment>
<evidence type="ECO:0000313" key="5">
    <source>
        <dbReference type="Proteomes" id="UP000184233"/>
    </source>
</evidence>
<dbReference type="PANTHER" id="PTHR11092:SF0">
    <property type="entry name" value="EPIMERASE FAMILY PROTEIN SDR39U1"/>
    <property type="match status" value="1"/>
</dbReference>
<dbReference type="Pfam" id="PF08338">
    <property type="entry name" value="DUF1731"/>
    <property type="match status" value="1"/>
</dbReference>
<protein>
    <submittedName>
        <fullName evidence="4">TIGR01777 family protein</fullName>
    </submittedName>
</protein>
<feature type="domain" description="NAD-dependent epimerase/dehydratase" evidence="2">
    <location>
        <begin position="3"/>
        <end position="216"/>
    </location>
</feature>
<dbReference type="STRING" id="1895771.BGO89_10790"/>
<dbReference type="Proteomes" id="UP000184233">
    <property type="component" value="Unassembled WGS sequence"/>
</dbReference>
<dbReference type="EMBL" id="MKVH01000024">
    <property type="protein sequence ID" value="OJX56997.1"/>
    <property type="molecule type" value="Genomic_DNA"/>
</dbReference>
<dbReference type="CDD" id="cd05242">
    <property type="entry name" value="SDR_a8"/>
    <property type="match status" value="1"/>
</dbReference>
<dbReference type="NCBIfam" id="TIGR01777">
    <property type="entry name" value="yfcH"/>
    <property type="match status" value="1"/>
</dbReference>
<dbReference type="SUPFAM" id="SSF51735">
    <property type="entry name" value="NAD(P)-binding Rossmann-fold domains"/>
    <property type="match status" value="1"/>
</dbReference>
<dbReference type="InterPro" id="IPR036291">
    <property type="entry name" value="NAD(P)-bd_dom_sf"/>
</dbReference>
<evidence type="ECO:0000256" key="1">
    <source>
        <dbReference type="ARBA" id="ARBA00009353"/>
    </source>
</evidence>
<evidence type="ECO:0000259" key="2">
    <source>
        <dbReference type="Pfam" id="PF01370"/>
    </source>
</evidence>
<sequence length="289" mass="31013">MRVVIAGGSGFIGTALTEALNGEGHDVVVISRKRRHVEGAASAGWDDDLVALFDGAGAVVNLAGANVGAHRWTSSYRKEILDSRVSSTRAIVDAILHCVRPPALVNASAVGFYGDTSIPGDESQPAGATFLADICRLWEAEAERAGTVTRVAVLRLGLVLDRNEGALPRMAGPMKFFIGGPLGPGDQWMPWVHRDDVIGAFRWAIASPQVHGPYNITAPGIVRMKEFSKALGTALHRPSWLPVPSIVLRIVLGLQADLVIHGQYAHPMRTEMDGFRFRHPHLAEALASL</sequence>
<dbReference type="Pfam" id="PF01370">
    <property type="entry name" value="Epimerase"/>
    <property type="match status" value="1"/>
</dbReference>
<reference evidence="4 5" key="1">
    <citation type="submission" date="2016-09" db="EMBL/GenBank/DDBJ databases">
        <title>Genome-resolved meta-omics ties microbial dynamics to process performance in biotechnology for thiocyanate degradation.</title>
        <authorList>
            <person name="Kantor R.S."/>
            <person name="Huddy R.J."/>
            <person name="Iyer R."/>
            <person name="Thomas B.C."/>
            <person name="Brown C.T."/>
            <person name="Anantharaman K."/>
            <person name="Tringe S."/>
            <person name="Hettich R.L."/>
            <person name="Harrison S.T."/>
            <person name="Banfield J.F."/>
        </authorList>
    </citation>
    <scope>NUCLEOTIDE SEQUENCE [LARGE SCALE GENOMIC DNA]</scope>
    <source>
        <strain evidence="4">59-99</strain>
    </source>
</reference>
<comment type="similarity">
    <text evidence="1">Belongs to the NAD(P)-dependent epimerase/dehydratase family. SDR39U1 subfamily.</text>
</comment>
<accession>A0A1M3KX89</accession>